<reference evidence="3 4" key="1">
    <citation type="journal article" date="2008" name="J. Biotechnol.">
        <title>The lifestyle of Corynebacterium urealyticum derived from its complete genome sequence established by pyrosequencing.</title>
        <authorList>
            <person name="Tauch A."/>
            <person name="Trost E."/>
            <person name="Tilker A."/>
            <person name="Ludewig U."/>
            <person name="Schneiker S."/>
            <person name="Goesmann A."/>
            <person name="Arnold W."/>
            <person name="Bekel T."/>
            <person name="Brinkrolf K."/>
            <person name="Brune I."/>
            <person name="Goetker S."/>
            <person name="Kalinowski J."/>
            <person name="Kamp P.-B."/>
            <person name="Lobo F.P."/>
            <person name="Viehoever P."/>
            <person name="Weisshaar B."/>
            <person name="Soriano F."/>
            <person name="Droege M."/>
            <person name="Puehler A."/>
        </authorList>
    </citation>
    <scope>NUCLEOTIDE SEQUENCE [LARGE SCALE GENOMIC DNA]</scope>
    <source>
        <strain evidence="4">ATCC 43042 / DSM 7109</strain>
    </source>
</reference>
<evidence type="ECO:0000313" key="3">
    <source>
        <dbReference type="EMBL" id="CAQ04302.1"/>
    </source>
</evidence>
<evidence type="ECO:0000256" key="2">
    <source>
        <dbReference type="SAM" id="Phobius"/>
    </source>
</evidence>
<sequence length="199" mass="21217">MLFYHLSLILCCVRAGRGRKFFARVRDGTGEPGKHEDSAPDRPQTSLTQSVLNIRGREGFFVKKTIIALAAASSVALSHGVAVAEEPIKDDKVTAAEQNTNGSSELKDKLAGSSEKGKEEDKGQETEGGDVTEPENEDEKEPKGSSAQDFFGWKDDASGLEKLIKIGSAVAAVVALLGSISALIANIEKIVKQFTKVGK</sequence>
<feature type="compositionally biased region" description="Basic and acidic residues" evidence="1">
    <location>
        <begin position="105"/>
        <end position="125"/>
    </location>
</feature>
<proteinExistence type="predicted"/>
<organism evidence="3 4">
    <name type="scientific">Corynebacterium urealyticum (strain ATCC 43042 / DSM 7109)</name>
    <dbReference type="NCBI Taxonomy" id="504474"/>
    <lineage>
        <taxon>Bacteria</taxon>
        <taxon>Bacillati</taxon>
        <taxon>Actinomycetota</taxon>
        <taxon>Actinomycetes</taxon>
        <taxon>Mycobacteriales</taxon>
        <taxon>Corynebacteriaceae</taxon>
        <taxon>Corynebacterium</taxon>
    </lineage>
</organism>
<feature type="region of interest" description="Disordered" evidence="1">
    <location>
        <begin position="26"/>
        <end position="45"/>
    </location>
</feature>
<keyword evidence="2" id="KW-0812">Transmembrane</keyword>
<accession>B1VEW3</accession>
<keyword evidence="2" id="KW-1133">Transmembrane helix</keyword>
<dbReference type="KEGG" id="cur:cu0342"/>
<feature type="region of interest" description="Disordered" evidence="1">
    <location>
        <begin position="92"/>
        <end position="150"/>
    </location>
</feature>
<gene>
    <name evidence="3" type="ordered locus">cu0342</name>
</gene>
<protein>
    <submittedName>
        <fullName evidence="3">Uncharacterized protein</fullName>
    </submittedName>
</protein>
<dbReference type="Proteomes" id="UP000001727">
    <property type="component" value="Chromosome"/>
</dbReference>
<evidence type="ECO:0000313" key="4">
    <source>
        <dbReference type="Proteomes" id="UP000001727"/>
    </source>
</evidence>
<dbReference type="EMBL" id="AM942444">
    <property type="protein sequence ID" value="CAQ04302.1"/>
    <property type="molecule type" value="Genomic_DNA"/>
</dbReference>
<keyword evidence="4" id="KW-1185">Reference proteome</keyword>
<dbReference type="HOGENOM" id="CLU_1530097_0_0_11"/>
<evidence type="ECO:0000256" key="1">
    <source>
        <dbReference type="SAM" id="MobiDB-lite"/>
    </source>
</evidence>
<feature type="compositionally biased region" description="Basic and acidic residues" evidence="1">
    <location>
        <begin position="26"/>
        <end position="40"/>
    </location>
</feature>
<feature type="compositionally biased region" description="Acidic residues" evidence="1">
    <location>
        <begin position="127"/>
        <end position="139"/>
    </location>
</feature>
<dbReference type="AlphaFoldDB" id="B1VEW3"/>
<feature type="transmembrane region" description="Helical" evidence="2">
    <location>
        <begin position="166"/>
        <end position="187"/>
    </location>
</feature>
<name>B1VEW3_CORU7</name>
<keyword evidence="2" id="KW-0472">Membrane</keyword>